<keyword evidence="2" id="KW-0812">Transmembrane</keyword>
<reference evidence="4" key="1">
    <citation type="journal article" date="2015" name="BMC Genomics">
        <title>Draft genome of a commonly misdiagnosed multidrug resistant pathogen Candida auris.</title>
        <authorList>
            <person name="Chatterjee S."/>
            <person name="Alampalli S.V."/>
            <person name="Nageshan R.K."/>
            <person name="Chettiar S.T."/>
            <person name="Joshi S."/>
            <person name="Tatu U.S."/>
        </authorList>
    </citation>
    <scope>NUCLEOTIDE SEQUENCE [LARGE SCALE GENOMIC DNA]</scope>
    <source>
        <strain evidence="4">6684</strain>
    </source>
</reference>
<keyword evidence="2" id="KW-0472">Membrane</keyword>
<evidence type="ECO:0000313" key="3">
    <source>
        <dbReference type="EMBL" id="KND96122.1"/>
    </source>
</evidence>
<evidence type="ECO:0000313" key="4">
    <source>
        <dbReference type="Proteomes" id="UP000037122"/>
    </source>
</evidence>
<feature type="transmembrane region" description="Helical" evidence="2">
    <location>
        <begin position="306"/>
        <end position="323"/>
    </location>
</feature>
<evidence type="ECO:0000256" key="1">
    <source>
        <dbReference type="SAM" id="MobiDB-lite"/>
    </source>
</evidence>
<dbReference type="VEuPathDB" id="FungiDB:CJJ07_001667"/>
<dbReference type="VEuPathDB" id="FungiDB:CJI97_003612"/>
<dbReference type="VEuPathDB" id="FungiDB:B9J08_003539"/>
<sequence>MESLLESSAPQSVIVNDYKLAVKFFMNKDFDKSYLLILKLHSVAYKNFKSGSIDEDIFVKIVTLYLTELGLLLNSKDASSSFLLSRKEKKELIDKLRRSTYLDAFYEIYGSIARVPSELLYQVCLVNYSCQNDIKGDDERFLVKQFDSLYSLLDFRGKASDKYMKRLVDMYVFNVLPDSDDFIKARSLVESNPLIDTEEGRKRLKELQEVKKQEKKLKDKQIKEREAKEAQRAADEEAKRKAEQESANLKYKSLKQIRREHENSAELERLERNQPSRQNERNSIAYIRQRIEYLLRLTRTFCEKNYPVLVVIFIASLIAQRFIRTRRINVIEKLQDTFRMAFKITYL</sequence>
<dbReference type="Proteomes" id="UP000037122">
    <property type="component" value="Unassembled WGS sequence"/>
</dbReference>
<name>A0A0L0NPN2_CANAR</name>
<organism evidence="3 4">
    <name type="scientific">Candidozyma auris</name>
    <name type="common">Yeast</name>
    <name type="synonym">Candida auris</name>
    <dbReference type="NCBI Taxonomy" id="498019"/>
    <lineage>
        <taxon>Eukaryota</taxon>
        <taxon>Fungi</taxon>
        <taxon>Dikarya</taxon>
        <taxon>Ascomycota</taxon>
        <taxon>Saccharomycotina</taxon>
        <taxon>Pichiomycetes</taxon>
        <taxon>Metschnikowiaceae</taxon>
        <taxon>Candidozyma</taxon>
    </lineage>
</organism>
<protein>
    <submittedName>
        <fullName evidence="3">Uncharacterized protein</fullName>
    </submittedName>
</protein>
<gene>
    <name evidence="3" type="ORF">QG37_07610</name>
</gene>
<keyword evidence="2" id="KW-1133">Transmembrane helix</keyword>
<comment type="caution">
    <text evidence="3">The sequence shown here is derived from an EMBL/GenBank/DDBJ whole genome shotgun (WGS) entry which is preliminary data.</text>
</comment>
<dbReference type="VEuPathDB" id="FungiDB:QG37_07610"/>
<feature type="compositionally biased region" description="Basic and acidic residues" evidence="1">
    <location>
        <begin position="218"/>
        <end position="244"/>
    </location>
</feature>
<dbReference type="VEuPathDB" id="FungiDB:CJJ09_000570"/>
<feature type="region of interest" description="Disordered" evidence="1">
    <location>
        <begin position="218"/>
        <end position="246"/>
    </location>
</feature>
<dbReference type="AlphaFoldDB" id="A0A0L0NPN2"/>
<dbReference type="VEuPathDB" id="FungiDB:CJI96_0001932"/>
<dbReference type="EMBL" id="LGST01000059">
    <property type="protein sequence ID" value="KND96122.1"/>
    <property type="molecule type" value="Genomic_DNA"/>
</dbReference>
<proteinExistence type="predicted"/>
<accession>A0A0L0NPN2</accession>
<evidence type="ECO:0000256" key="2">
    <source>
        <dbReference type="SAM" id="Phobius"/>
    </source>
</evidence>